<dbReference type="Proteomes" id="UP000265719">
    <property type="component" value="Chromosome"/>
</dbReference>
<evidence type="ECO:0000313" key="2">
    <source>
        <dbReference type="EMBL" id="UOE21319.1"/>
    </source>
</evidence>
<dbReference type="KEGG" id="thao:NI17_009425"/>
<dbReference type="AlphaFoldDB" id="A0A399FZF8"/>
<gene>
    <name evidence="2" type="ORF">NI17_009425</name>
</gene>
<organism evidence="2 3">
    <name type="scientific">Thermobifida halotolerans</name>
    <dbReference type="NCBI Taxonomy" id="483545"/>
    <lineage>
        <taxon>Bacteria</taxon>
        <taxon>Bacillati</taxon>
        <taxon>Actinomycetota</taxon>
        <taxon>Actinomycetes</taxon>
        <taxon>Streptosporangiales</taxon>
        <taxon>Nocardiopsidaceae</taxon>
        <taxon>Thermobifida</taxon>
    </lineage>
</organism>
<evidence type="ECO:0000256" key="1">
    <source>
        <dbReference type="SAM" id="MobiDB-lite"/>
    </source>
</evidence>
<reference evidence="2" key="1">
    <citation type="submission" date="2020-10" db="EMBL/GenBank/DDBJ databases">
        <title>De novo genome project of the cellulose decomposer Thermobifida halotolerans type strain.</title>
        <authorList>
            <person name="Nagy I."/>
            <person name="Horvath B."/>
            <person name="Kukolya J."/>
            <person name="Nagy I."/>
            <person name="Orsini M."/>
        </authorList>
    </citation>
    <scope>NUCLEOTIDE SEQUENCE</scope>
    <source>
        <strain evidence="2">DSM 44931</strain>
    </source>
</reference>
<name>A0A399FZF8_9ACTN</name>
<feature type="compositionally biased region" description="Polar residues" evidence="1">
    <location>
        <begin position="76"/>
        <end position="97"/>
    </location>
</feature>
<keyword evidence="3" id="KW-1185">Reference proteome</keyword>
<dbReference type="RefSeq" id="WP_068694010.1">
    <property type="nucleotide sequence ID" value="NZ_CP063196.1"/>
</dbReference>
<dbReference type="OrthoDB" id="291011at2"/>
<dbReference type="EMBL" id="CP063196">
    <property type="protein sequence ID" value="UOE21319.1"/>
    <property type="molecule type" value="Genomic_DNA"/>
</dbReference>
<protein>
    <submittedName>
        <fullName evidence="2">Uncharacterized protein</fullName>
    </submittedName>
</protein>
<feature type="region of interest" description="Disordered" evidence="1">
    <location>
        <begin position="73"/>
        <end position="97"/>
    </location>
</feature>
<evidence type="ECO:0000313" key="3">
    <source>
        <dbReference type="Proteomes" id="UP000265719"/>
    </source>
</evidence>
<sequence length="97" mass="10378">MSAISPTGTGLPSDTQCFTYDHLRRLTEAWTPGIHDVTACGTAPDVDSLGGAAPYWHSYTYDVLGNRLSETKHSASGDTVRTYTTPVSGQAQSRTLT</sequence>
<accession>A0A399FZF8</accession>
<proteinExistence type="predicted"/>
<dbReference type="Gene3D" id="2.180.10.10">
    <property type="entry name" value="RHS repeat-associated core"/>
    <property type="match status" value="1"/>
</dbReference>